<accession>A0A9P4N3F3</accession>
<dbReference type="EMBL" id="ML986616">
    <property type="protein sequence ID" value="KAF2264417.1"/>
    <property type="molecule type" value="Genomic_DNA"/>
</dbReference>
<dbReference type="Proteomes" id="UP000800093">
    <property type="component" value="Unassembled WGS sequence"/>
</dbReference>
<gene>
    <name evidence="1" type="ORF">CC78DRAFT_601685</name>
</gene>
<evidence type="ECO:0000313" key="2">
    <source>
        <dbReference type="Proteomes" id="UP000800093"/>
    </source>
</evidence>
<evidence type="ECO:0000313" key="1">
    <source>
        <dbReference type="EMBL" id="KAF2264417.1"/>
    </source>
</evidence>
<dbReference type="OrthoDB" id="2157530at2759"/>
<comment type="caution">
    <text evidence="1">The sequence shown here is derived from an EMBL/GenBank/DDBJ whole genome shotgun (WGS) entry which is preliminary data.</text>
</comment>
<reference evidence="2" key="1">
    <citation type="journal article" date="2020" name="Stud. Mycol.">
        <title>101 Dothideomycetes genomes: A test case for predicting lifestyles and emergence of pathogens.</title>
        <authorList>
            <person name="Haridas S."/>
            <person name="Albert R."/>
            <person name="Binder M."/>
            <person name="Bloem J."/>
            <person name="LaButti K."/>
            <person name="Salamov A."/>
            <person name="Andreopoulos B."/>
            <person name="Baker S."/>
            <person name="Barry K."/>
            <person name="Bills G."/>
            <person name="Bluhm B."/>
            <person name="Cannon C."/>
            <person name="Castanera R."/>
            <person name="Culley D."/>
            <person name="Daum C."/>
            <person name="Ezra D."/>
            <person name="Gonzalez J."/>
            <person name="Henrissat B."/>
            <person name="Kuo A."/>
            <person name="Liang C."/>
            <person name="Lipzen A."/>
            <person name="Lutzoni F."/>
            <person name="Magnuson J."/>
            <person name="Mondo S."/>
            <person name="Nolan M."/>
            <person name="Ohm R."/>
            <person name="Pangilinan J."/>
            <person name="Park H.-J."/>
            <person name="Ramirez L."/>
            <person name="Alfaro M."/>
            <person name="Sun H."/>
            <person name="Tritt A."/>
            <person name="Yoshinaga Y."/>
            <person name="Zwiers L.-H."/>
            <person name="Turgeon B."/>
            <person name="Goodwin S."/>
            <person name="Spatafora J."/>
            <person name="Crous P."/>
            <person name="Grigoriev I."/>
        </authorList>
    </citation>
    <scope>NUCLEOTIDE SEQUENCE [LARGE SCALE GENOMIC DNA]</scope>
    <source>
        <strain evidence="2">CBS 304.66</strain>
    </source>
</reference>
<proteinExistence type="predicted"/>
<protein>
    <submittedName>
        <fullName evidence="1">Uncharacterized protein</fullName>
    </submittedName>
</protein>
<dbReference type="AlphaFoldDB" id="A0A9P4N3F3"/>
<keyword evidence="2" id="KW-1185">Reference proteome</keyword>
<name>A0A9P4N3F3_9PLEO</name>
<sequence length="258" mass="29096">MSRIYSQAAKVHVWFGTATEDQHIPQLYNALKWLATHLKNKDTPASVEIEVSLETICGIDWRHVKLSWQWFIQGVQGLQSAFAEGMRIESEVVAALKTILTIRDSNNYKLLALLWRFHQSQCSMPQDKIYALYGSEQRLETIWDDKKKPALSEVLLAFFQKPNSSRTNQLKEAMRIQEVPFDNASGSLREALLLMIQDEGPWSSNAATCSRISLQAVVSSILEAIWQDYNILCIHGKRDAIGVGPRGTLSGDILVVPP</sequence>
<organism evidence="1 2">
    <name type="scientific">Lojkania enalia</name>
    <dbReference type="NCBI Taxonomy" id="147567"/>
    <lineage>
        <taxon>Eukaryota</taxon>
        <taxon>Fungi</taxon>
        <taxon>Dikarya</taxon>
        <taxon>Ascomycota</taxon>
        <taxon>Pezizomycotina</taxon>
        <taxon>Dothideomycetes</taxon>
        <taxon>Pleosporomycetidae</taxon>
        <taxon>Pleosporales</taxon>
        <taxon>Pleosporales incertae sedis</taxon>
        <taxon>Lojkania</taxon>
    </lineage>
</organism>